<dbReference type="Gene3D" id="3.40.50.1820">
    <property type="entry name" value="alpha/beta hydrolase"/>
    <property type="match status" value="1"/>
</dbReference>
<dbReference type="GO" id="GO:0047617">
    <property type="term" value="F:fatty acyl-CoA hydrolase activity"/>
    <property type="evidence" value="ECO:0007669"/>
    <property type="project" value="TreeGrafter"/>
</dbReference>
<evidence type="ECO:0000259" key="2">
    <source>
        <dbReference type="Pfam" id="PF08840"/>
    </source>
</evidence>
<protein>
    <submittedName>
        <fullName evidence="3">BAAT/acyl-CoA thioester hydrolase C-terminal domain protein</fullName>
    </submittedName>
</protein>
<dbReference type="AlphaFoldDB" id="D0WHV4"/>
<dbReference type="GO" id="GO:0006637">
    <property type="term" value="P:acyl-CoA metabolic process"/>
    <property type="evidence" value="ECO:0007669"/>
    <property type="project" value="TreeGrafter"/>
</dbReference>
<dbReference type="PANTHER" id="PTHR10824">
    <property type="entry name" value="ACYL-COENZYME A THIOESTERASE-RELATED"/>
    <property type="match status" value="1"/>
</dbReference>
<dbReference type="STRING" id="649764.HMPREF0762_01426"/>
<dbReference type="InterPro" id="IPR029058">
    <property type="entry name" value="AB_hydrolase_fold"/>
</dbReference>
<dbReference type="GO" id="GO:0006631">
    <property type="term" value="P:fatty acid metabolic process"/>
    <property type="evidence" value="ECO:0007669"/>
    <property type="project" value="TreeGrafter"/>
</dbReference>
<dbReference type="Pfam" id="PF08840">
    <property type="entry name" value="BAAT_C"/>
    <property type="match status" value="1"/>
</dbReference>
<dbReference type="Proteomes" id="UP000006001">
    <property type="component" value="Unassembled WGS sequence"/>
</dbReference>
<dbReference type="PANTHER" id="PTHR10824:SF4">
    <property type="entry name" value="ACYL-COENZYME A THIOESTERASE 1-LIKE"/>
    <property type="match status" value="1"/>
</dbReference>
<gene>
    <name evidence="3" type="ORF">HMPREF0762_01426</name>
</gene>
<keyword evidence="1" id="KW-0812">Transmembrane</keyword>
<dbReference type="OrthoDB" id="8922993at2"/>
<comment type="caution">
    <text evidence="3">The sequence shown here is derived from an EMBL/GenBank/DDBJ whole genome shotgun (WGS) entry which is preliminary data.</text>
</comment>
<reference evidence="3" key="1">
    <citation type="submission" date="2009-10" db="EMBL/GenBank/DDBJ databases">
        <authorList>
            <person name="Weinstock G."/>
            <person name="Sodergren E."/>
            <person name="Clifton S."/>
            <person name="Fulton L."/>
            <person name="Fulton B."/>
            <person name="Courtney L."/>
            <person name="Fronick C."/>
            <person name="Harrison M."/>
            <person name="Strong C."/>
            <person name="Farmer C."/>
            <person name="Delahaunty K."/>
            <person name="Markovic C."/>
            <person name="Hall O."/>
            <person name="Minx P."/>
            <person name="Tomlinson C."/>
            <person name="Mitreva M."/>
            <person name="Nelson J."/>
            <person name="Hou S."/>
            <person name="Wollam A."/>
            <person name="Pepin K.H."/>
            <person name="Johnson M."/>
            <person name="Bhonagiri V."/>
            <person name="Nash W.E."/>
            <person name="Warren W."/>
            <person name="Chinwalla A."/>
            <person name="Mardis E.R."/>
            <person name="Wilson R.K."/>
        </authorList>
    </citation>
    <scope>NUCLEOTIDE SEQUENCE [LARGE SCALE GENOMIC DNA]</scope>
    <source>
        <strain evidence="3">ATCC 700122</strain>
    </source>
</reference>
<dbReference type="eggNOG" id="COG1073">
    <property type="taxonomic scope" value="Bacteria"/>
</dbReference>
<dbReference type="RefSeq" id="WP_006362685.1">
    <property type="nucleotide sequence ID" value="NZ_GG700631.1"/>
</dbReference>
<dbReference type="EMBL" id="ACUX02000014">
    <property type="protein sequence ID" value="EEZ60901.1"/>
    <property type="molecule type" value="Genomic_DNA"/>
</dbReference>
<evidence type="ECO:0000313" key="4">
    <source>
        <dbReference type="Proteomes" id="UP000006001"/>
    </source>
</evidence>
<keyword evidence="4" id="KW-1185">Reference proteome</keyword>
<dbReference type="HOGENOM" id="CLU_029849_0_1_11"/>
<dbReference type="InterPro" id="IPR014940">
    <property type="entry name" value="BAAT_C"/>
</dbReference>
<keyword evidence="1" id="KW-0472">Membrane</keyword>
<accession>D0WHV4</accession>
<proteinExistence type="predicted"/>
<sequence length="346" mass="37035">MGKARSTGKVKVVLLRAMGATIFAVVLTIIAIAGLRWHNASMYTVMGNIAAMGAEASYETNDGIRAIEGDYLKGFHFIPERRTHPGTVVVYGGSEGSPAYDQAEAICAQGYEVIALYFWGQEGQAPTLANVPLEQFNEVEAYIEGSIDHPRPITVVGSSKGAEFSAELVTHGFAIDNLVNFAPADHSYFGLDYKNSEELPSFTYQGDPVPFVSQGNADAGITALLLWDLATGYPPSYRACYETAAANADENTLIDLSGFTGNALFFAGDEDAMWQSEVAAEGLAAQSERFEAHVYPGAGHAFSPDLEGLGSGWDIMLGGTSEAGAAAYEDSTRILYERLALWHGEL</sequence>
<evidence type="ECO:0000313" key="3">
    <source>
        <dbReference type="EMBL" id="EEZ60901.1"/>
    </source>
</evidence>
<name>D0WHV4_SLAES</name>
<feature type="transmembrane region" description="Helical" evidence="1">
    <location>
        <begin position="12"/>
        <end position="37"/>
    </location>
</feature>
<dbReference type="GeneID" id="85008426"/>
<dbReference type="SUPFAM" id="SSF53474">
    <property type="entry name" value="alpha/beta-Hydrolases"/>
    <property type="match status" value="1"/>
</dbReference>
<keyword evidence="1" id="KW-1133">Transmembrane helix</keyword>
<organism evidence="3 4">
    <name type="scientific">Slackia exigua (strain ATCC 700122 / DSM 15923 / CIP 105133 / JCM 11022 / KCTC 5966 / S-7)</name>
    <dbReference type="NCBI Taxonomy" id="649764"/>
    <lineage>
        <taxon>Bacteria</taxon>
        <taxon>Bacillati</taxon>
        <taxon>Actinomycetota</taxon>
        <taxon>Coriobacteriia</taxon>
        <taxon>Eggerthellales</taxon>
        <taxon>Eggerthellaceae</taxon>
        <taxon>Slackia</taxon>
    </lineage>
</organism>
<evidence type="ECO:0000256" key="1">
    <source>
        <dbReference type="SAM" id="Phobius"/>
    </source>
</evidence>
<feature type="domain" description="BAAT/Acyl-CoA thioester hydrolase C-terminal" evidence="2">
    <location>
        <begin position="133"/>
        <end position="304"/>
    </location>
</feature>
<keyword evidence="3" id="KW-0378">Hydrolase</keyword>